<feature type="transmembrane region" description="Helical" evidence="8">
    <location>
        <begin position="6"/>
        <end position="22"/>
    </location>
</feature>
<evidence type="ECO:0000256" key="1">
    <source>
        <dbReference type="ARBA" id="ARBA00004651"/>
    </source>
</evidence>
<keyword evidence="6 8" id="KW-1133">Transmembrane helix</keyword>
<evidence type="ECO:0000313" key="10">
    <source>
        <dbReference type="Proteomes" id="UP000749311"/>
    </source>
</evidence>
<feature type="transmembrane region" description="Helical" evidence="8">
    <location>
        <begin position="289"/>
        <end position="311"/>
    </location>
</feature>
<dbReference type="Gene3D" id="1.20.1530.20">
    <property type="match status" value="1"/>
</dbReference>
<comment type="caution">
    <text evidence="9">The sequence shown here is derived from an EMBL/GenBank/DDBJ whole genome shotgun (WGS) entry which is preliminary data.</text>
</comment>
<organism evidence="9 10">
    <name type="scientific">Brooklawnia cerclae</name>
    <dbReference type="NCBI Taxonomy" id="349934"/>
    <lineage>
        <taxon>Bacteria</taxon>
        <taxon>Bacillati</taxon>
        <taxon>Actinomycetota</taxon>
        <taxon>Actinomycetes</taxon>
        <taxon>Propionibacteriales</taxon>
        <taxon>Propionibacteriaceae</taxon>
        <taxon>Brooklawnia</taxon>
    </lineage>
</organism>
<dbReference type="PANTHER" id="PTHR36838">
    <property type="entry name" value="AUXIN EFFLUX CARRIER FAMILY PROTEIN"/>
    <property type="match status" value="1"/>
</dbReference>
<reference evidence="9 10" key="1">
    <citation type="submission" date="2020-02" db="EMBL/GenBank/DDBJ databases">
        <title>Sequencing the genomes of 1000 actinobacteria strains.</title>
        <authorList>
            <person name="Klenk H.-P."/>
        </authorList>
    </citation>
    <scope>NUCLEOTIDE SEQUENCE [LARGE SCALE GENOMIC DNA]</scope>
    <source>
        <strain evidence="9 10">DSM 19609</strain>
    </source>
</reference>
<comment type="subcellular location">
    <subcellularLocation>
        <location evidence="1">Cell membrane</location>
        <topology evidence="1">Multi-pass membrane protein</topology>
    </subcellularLocation>
</comment>
<evidence type="ECO:0000256" key="3">
    <source>
        <dbReference type="ARBA" id="ARBA00022448"/>
    </source>
</evidence>
<dbReference type="RefSeq" id="WP_167166309.1">
    <property type="nucleotide sequence ID" value="NZ_BAAAOO010000015.1"/>
</dbReference>
<dbReference type="PANTHER" id="PTHR36838:SF1">
    <property type="entry name" value="SLR1864 PROTEIN"/>
    <property type="match status" value="1"/>
</dbReference>
<feature type="transmembrane region" description="Helical" evidence="8">
    <location>
        <begin position="123"/>
        <end position="148"/>
    </location>
</feature>
<comment type="similarity">
    <text evidence="2">Belongs to the auxin efflux carrier (TC 2.A.69) family.</text>
</comment>
<feature type="transmembrane region" description="Helical" evidence="8">
    <location>
        <begin position="228"/>
        <end position="250"/>
    </location>
</feature>
<keyword evidence="4" id="KW-1003">Cell membrane</keyword>
<gene>
    <name evidence="9" type="ORF">FB473_001617</name>
</gene>
<protein>
    <recommendedName>
        <fullName evidence="11">AEC family transporter</fullName>
    </recommendedName>
</protein>
<feature type="transmembrane region" description="Helical" evidence="8">
    <location>
        <begin position="61"/>
        <end position="83"/>
    </location>
</feature>
<evidence type="ECO:0000256" key="4">
    <source>
        <dbReference type="ARBA" id="ARBA00022475"/>
    </source>
</evidence>
<dbReference type="Pfam" id="PF03547">
    <property type="entry name" value="Mem_trans"/>
    <property type="match status" value="2"/>
</dbReference>
<dbReference type="Proteomes" id="UP000749311">
    <property type="component" value="Unassembled WGS sequence"/>
</dbReference>
<evidence type="ECO:0008006" key="11">
    <source>
        <dbReference type="Google" id="ProtNLM"/>
    </source>
</evidence>
<evidence type="ECO:0000313" key="9">
    <source>
        <dbReference type="EMBL" id="NIH56972.1"/>
    </source>
</evidence>
<name>A0ABX0SF15_9ACTN</name>
<sequence length="312" mass="33070">MADVLAGFFTIWAVIGLGWALAQLKVLDESAQRLLSKVSFLVGLPALLFSSLRVAELGRIFSTNVVVSLIAIFATLGIYQVLAMVVWKRSAGHQVIGGFASCYVNANNMGLPIANYVLHDTSWVAPILLIQVVFLQPVGLSILDALVARRQGRPTSWLSNATLPVRNPMTLGVLAGLVVNLLDVPLPTVVTDTISLVGGIAVPAMLLAFGISLRLGPLPGQGNVTETVTVSVLKVVVQPLIALVLAHWVFHLDPTTVLAVTVMAGLPTAQNVFVFAMRGEQSVQLARDAIFITSFASIPTVTMLAALVHAVV</sequence>
<keyword evidence="10" id="KW-1185">Reference proteome</keyword>
<feature type="transmembrane region" description="Helical" evidence="8">
    <location>
        <begin position="34"/>
        <end position="55"/>
    </location>
</feature>
<feature type="transmembrane region" description="Helical" evidence="8">
    <location>
        <begin position="256"/>
        <end position="277"/>
    </location>
</feature>
<evidence type="ECO:0000256" key="6">
    <source>
        <dbReference type="ARBA" id="ARBA00022989"/>
    </source>
</evidence>
<feature type="transmembrane region" description="Helical" evidence="8">
    <location>
        <begin position="196"/>
        <end position="216"/>
    </location>
</feature>
<dbReference type="InterPro" id="IPR004776">
    <property type="entry name" value="Mem_transp_PIN-like"/>
</dbReference>
<keyword evidence="7 8" id="KW-0472">Membrane</keyword>
<accession>A0ABX0SF15</accession>
<evidence type="ECO:0000256" key="8">
    <source>
        <dbReference type="SAM" id="Phobius"/>
    </source>
</evidence>
<evidence type="ECO:0000256" key="5">
    <source>
        <dbReference type="ARBA" id="ARBA00022692"/>
    </source>
</evidence>
<dbReference type="InterPro" id="IPR038770">
    <property type="entry name" value="Na+/solute_symporter_sf"/>
</dbReference>
<keyword evidence="3" id="KW-0813">Transport</keyword>
<dbReference type="EMBL" id="JAAMOZ010000001">
    <property type="protein sequence ID" value="NIH56972.1"/>
    <property type="molecule type" value="Genomic_DNA"/>
</dbReference>
<evidence type="ECO:0000256" key="7">
    <source>
        <dbReference type="ARBA" id="ARBA00023136"/>
    </source>
</evidence>
<proteinExistence type="inferred from homology"/>
<evidence type="ECO:0000256" key="2">
    <source>
        <dbReference type="ARBA" id="ARBA00010145"/>
    </source>
</evidence>
<keyword evidence="5 8" id="KW-0812">Transmembrane</keyword>